<dbReference type="EMBL" id="PNIE01000039">
    <property type="protein sequence ID" value="PMP63318.1"/>
    <property type="molecule type" value="Genomic_DNA"/>
</dbReference>
<dbReference type="Proteomes" id="UP000235731">
    <property type="component" value="Unassembled WGS sequence"/>
</dbReference>
<accession>A0A2N7PJZ3</accession>
<organism evidence="1 2">
    <name type="scientific">Caldimicrobium thiodismutans</name>
    <dbReference type="NCBI Taxonomy" id="1653476"/>
    <lineage>
        <taxon>Bacteria</taxon>
        <taxon>Pseudomonadati</taxon>
        <taxon>Thermodesulfobacteriota</taxon>
        <taxon>Thermodesulfobacteria</taxon>
        <taxon>Thermodesulfobacteriales</taxon>
        <taxon>Thermodesulfobacteriaceae</taxon>
        <taxon>Caldimicrobium</taxon>
    </lineage>
</organism>
<evidence type="ECO:0000313" key="2">
    <source>
        <dbReference type="Proteomes" id="UP000235731"/>
    </source>
</evidence>
<reference evidence="1 2" key="1">
    <citation type="submission" date="2018-01" db="EMBL/GenBank/DDBJ databases">
        <title>Metagenomic assembled genomes from two thermal pools in the Uzon Caldera, Kamchatka, Russia.</title>
        <authorList>
            <person name="Wilkins L."/>
            <person name="Ettinger C."/>
        </authorList>
    </citation>
    <scope>NUCLEOTIDE SEQUENCE [LARGE SCALE GENOMIC DNA]</scope>
    <source>
        <strain evidence="1">ZAV-15</strain>
    </source>
</reference>
<protein>
    <recommendedName>
        <fullName evidence="3">HEPN domain-containing protein</fullName>
    </recommendedName>
</protein>
<evidence type="ECO:0000313" key="1">
    <source>
        <dbReference type="EMBL" id="PMP63318.1"/>
    </source>
</evidence>
<gene>
    <name evidence="1" type="ORF">C0197_02825</name>
</gene>
<sequence>MTYFIRARTHYHYAQLLFQEILKGKRELSLSLFRDIFLQGLKAIYAITEVNAPSSPPTLEDILKKILPTLSSEEKEKILQLKELLFSKKDVKFSKEEWLSKIEEFLDLVRECLQPIL</sequence>
<evidence type="ECO:0008006" key="3">
    <source>
        <dbReference type="Google" id="ProtNLM"/>
    </source>
</evidence>
<comment type="caution">
    <text evidence="1">The sequence shown here is derived from an EMBL/GenBank/DDBJ whole genome shotgun (WGS) entry which is preliminary data.</text>
</comment>
<name>A0A2N7PJZ3_9BACT</name>
<dbReference type="AlphaFoldDB" id="A0A2N7PJZ3"/>
<proteinExistence type="predicted"/>